<evidence type="ECO:0000313" key="2">
    <source>
        <dbReference type="Proteomes" id="UP001143856"/>
    </source>
</evidence>
<comment type="caution">
    <text evidence="1">The sequence shown here is derived from an EMBL/GenBank/DDBJ whole genome shotgun (WGS) entry which is preliminary data.</text>
</comment>
<gene>
    <name evidence="1" type="ORF">NUW58_g1828</name>
</gene>
<name>A0ACC1PJM6_9PEZI</name>
<accession>A0ACC1PJM6</accession>
<organism evidence="1 2">
    <name type="scientific">Xylaria curta</name>
    <dbReference type="NCBI Taxonomy" id="42375"/>
    <lineage>
        <taxon>Eukaryota</taxon>
        <taxon>Fungi</taxon>
        <taxon>Dikarya</taxon>
        <taxon>Ascomycota</taxon>
        <taxon>Pezizomycotina</taxon>
        <taxon>Sordariomycetes</taxon>
        <taxon>Xylariomycetidae</taxon>
        <taxon>Xylariales</taxon>
        <taxon>Xylariaceae</taxon>
        <taxon>Xylaria</taxon>
    </lineage>
</organism>
<dbReference type="Proteomes" id="UP001143856">
    <property type="component" value="Unassembled WGS sequence"/>
</dbReference>
<sequence length="174" mass="19100">MPMPDTLHRQPGRRHEVHIEGIDSESASAVALPAEGYTTANRQSVYATYRWSRRWSRRWAVLDRLRAKRNTGFVTLIASNVGDRGLGRGRGRGRVVLIDDGGGMVRLNGWLGPDGPVYLSLLGALSADNLVFPSVAAARLSTGLYVRQPAVQEFSASQLCTARIRPHSPSLHRS</sequence>
<evidence type="ECO:0000313" key="1">
    <source>
        <dbReference type="EMBL" id="KAJ2993473.1"/>
    </source>
</evidence>
<reference evidence="1" key="1">
    <citation type="submission" date="2022-10" db="EMBL/GenBank/DDBJ databases">
        <title>Genome Sequence of Xylaria curta.</title>
        <authorList>
            <person name="Buettner E."/>
        </authorList>
    </citation>
    <scope>NUCLEOTIDE SEQUENCE</scope>
    <source>
        <strain evidence="1">Babe10</strain>
    </source>
</reference>
<protein>
    <submittedName>
        <fullName evidence="1">Uncharacterized protein</fullName>
    </submittedName>
</protein>
<dbReference type="EMBL" id="JAPDGR010000214">
    <property type="protein sequence ID" value="KAJ2993473.1"/>
    <property type="molecule type" value="Genomic_DNA"/>
</dbReference>
<proteinExistence type="predicted"/>
<keyword evidence="2" id="KW-1185">Reference proteome</keyword>